<comment type="function">
    <text evidence="1">Probable ATP-dependent zinc metallopeptidase.</text>
</comment>
<feature type="transmembrane region" description="Helical" evidence="4">
    <location>
        <begin position="663"/>
        <end position="682"/>
    </location>
</feature>
<dbReference type="SUPFAM" id="SSF52540">
    <property type="entry name" value="P-loop containing nucleoside triphosphate hydrolases"/>
    <property type="match status" value="1"/>
</dbReference>
<dbReference type="GO" id="GO:0004222">
    <property type="term" value="F:metalloendopeptidase activity"/>
    <property type="evidence" value="ECO:0007669"/>
    <property type="project" value="InterPro"/>
</dbReference>
<proteinExistence type="predicted"/>
<evidence type="ECO:0000256" key="4">
    <source>
        <dbReference type="SAM" id="Phobius"/>
    </source>
</evidence>
<protein>
    <submittedName>
        <fullName evidence="6">ATP-dependent zinc metalloprotease FTSH 1, chloroplastic</fullName>
    </submittedName>
</protein>
<keyword evidence="2" id="KW-0809">Transit peptide</keyword>
<keyword evidence="4" id="KW-0472">Membrane</keyword>
<dbReference type="Gene3D" id="3.40.50.300">
    <property type="entry name" value="P-loop containing nucleotide triphosphate hydrolases"/>
    <property type="match status" value="1"/>
</dbReference>
<keyword evidence="7" id="KW-1185">Reference proteome</keyword>
<gene>
    <name evidence="6" type="primary">FTSH1</name>
    <name evidence="6" type="ORF">MA16_Dca024740</name>
</gene>
<dbReference type="InterPro" id="IPR001315">
    <property type="entry name" value="CARD"/>
</dbReference>
<accession>A0A2I0VAD5</accession>
<dbReference type="Gene3D" id="1.20.58.760">
    <property type="entry name" value="Peptidase M41"/>
    <property type="match status" value="1"/>
</dbReference>
<dbReference type="GO" id="GO:0016887">
    <property type="term" value="F:ATP hydrolysis activity"/>
    <property type="evidence" value="ECO:0007669"/>
    <property type="project" value="InterPro"/>
</dbReference>
<dbReference type="InterPro" id="IPR003593">
    <property type="entry name" value="AAA+_ATPase"/>
</dbReference>
<dbReference type="Proteomes" id="UP000233837">
    <property type="component" value="Unassembled WGS sequence"/>
</dbReference>
<dbReference type="FunFam" id="3.40.50.300:FF:001891">
    <property type="entry name" value="ATP-dependent zinc metalloprotease FtsH 3"/>
    <property type="match status" value="1"/>
</dbReference>
<dbReference type="GO" id="GO:0006508">
    <property type="term" value="P:proteolysis"/>
    <property type="evidence" value="ECO:0007669"/>
    <property type="project" value="UniProtKB-KW"/>
</dbReference>
<dbReference type="GO" id="GO:0004176">
    <property type="term" value="F:ATP-dependent peptidase activity"/>
    <property type="evidence" value="ECO:0007669"/>
    <property type="project" value="InterPro"/>
</dbReference>
<evidence type="ECO:0000313" key="7">
    <source>
        <dbReference type="Proteomes" id="UP000233837"/>
    </source>
</evidence>
<dbReference type="OrthoDB" id="2016434at2759"/>
<dbReference type="GO" id="GO:0005524">
    <property type="term" value="F:ATP binding"/>
    <property type="evidence" value="ECO:0007669"/>
    <property type="project" value="InterPro"/>
</dbReference>
<keyword evidence="6" id="KW-0645">Protease</keyword>
<dbReference type="InterPro" id="IPR003959">
    <property type="entry name" value="ATPase_AAA_core"/>
</dbReference>
<dbReference type="InterPro" id="IPR037219">
    <property type="entry name" value="Peptidase_M41-like"/>
</dbReference>
<dbReference type="SMART" id="SM00382">
    <property type="entry name" value="AAA"/>
    <property type="match status" value="1"/>
</dbReference>
<keyword evidence="6" id="KW-0378">Hydrolase</keyword>
<dbReference type="Pfam" id="PF01434">
    <property type="entry name" value="Peptidase_M41"/>
    <property type="match status" value="1"/>
</dbReference>
<feature type="domain" description="CARD" evidence="5">
    <location>
        <begin position="1199"/>
        <end position="1286"/>
    </location>
</feature>
<dbReference type="Pfam" id="PF00004">
    <property type="entry name" value="AAA"/>
    <property type="match status" value="1"/>
</dbReference>
<keyword evidence="4" id="KW-0812">Transmembrane</keyword>
<dbReference type="PANTHER" id="PTHR23076:SF58">
    <property type="entry name" value="INACTIVE ATP-DEPENDENT ZINC METALLOPROTEASE FTSHI 5, CHLOROPLASTIC-RELATED"/>
    <property type="match status" value="1"/>
</dbReference>
<dbReference type="STRING" id="906689.A0A2I0VAD5"/>
<dbReference type="InterPro" id="IPR000642">
    <property type="entry name" value="Peptidase_M41"/>
</dbReference>
<reference evidence="6 7" key="2">
    <citation type="journal article" date="2017" name="Nature">
        <title>The Apostasia genome and the evolution of orchids.</title>
        <authorList>
            <person name="Zhang G.Q."/>
            <person name="Liu K.W."/>
            <person name="Li Z."/>
            <person name="Lohaus R."/>
            <person name="Hsiao Y.Y."/>
            <person name="Niu S.C."/>
            <person name="Wang J.Y."/>
            <person name="Lin Y.C."/>
            <person name="Xu Q."/>
            <person name="Chen L.J."/>
            <person name="Yoshida K."/>
            <person name="Fujiwara S."/>
            <person name="Wang Z.W."/>
            <person name="Zhang Y.Q."/>
            <person name="Mitsuda N."/>
            <person name="Wang M."/>
            <person name="Liu G.H."/>
            <person name="Pecoraro L."/>
            <person name="Huang H.X."/>
            <person name="Xiao X.J."/>
            <person name="Lin M."/>
            <person name="Wu X.Y."/>
            <person name="Wu W.L."/>
            <person name="Chen Y.Y."/>
            <person name="Chang S.B."/>
            <person name="Sakamoto S."/>
            <person name="Ohme-Takagi M."/>
            <person name="Yagi M."/>
            <person name="Zeng S.J."/>
            <person name="Shen C.Y."/>
            <person name="Yeh C.M."/>
            <person name="Luo Y.B."/>
            <person name="Tsai W.C."/>
            <person name="Van de Peer Y."/>
            <person name="Liu Z.J."/>
        </authorList>
    </citation>
    <scope>NUCLEOTIDE SEQUENCE [LARGE SCALE GENOMIC DNA]</scope>
    <source>
        <tissue evidence="6">The whole plant</tissue>
    </source>
</reference>
<name>A0A2I0VAD5_9ASPA</name>
<keyword evidence="3" id="KW-0175">Coiled coil</keyword>
<feature type="coiled-coil region" evidence="3">
    <location>
        <begin position="156"/>
        <end position="198"/>
    </location>
</feature>
<evidence type="ECO:0000256" key="3">
    <source>
        <dbReference type="SAM" id="Coils"/>
    </source>
</evidence>
<dbReference type="PROSITE" id="PS50209">
    <property type="entry name" value="CARD"/>
    <property type="match status" value="1"/>
</dbReference>
<evidence type="ECO:0000313" key="6">
    <source>
        <dbReference type="EMBL" id="PKU60360.1"/>
    </source>
</evidence>
<dbReference type="PANTHER" id="PTHR23076">
    <property type="entry name" value="METALLOPROTEASE M41 FTSH"/>
    <property type="match status" value="1"/>
</dbReference>
<keyword evidence="4" id="KW-1133">Transmembrane helix</keyword>
<keyword evidence="6" id="KW-0482">Metalloprotease</keyword>
<dbReference type="GO" id="GO:0009535">
    <property type="term" value="C:chloroplast thylakoid membrane"/>
    <property type="evidence" value="ECO:0007669"/>
    <property type="project" value="TreeGrafter"/>
</dbReference>
<dbReference type="SUPFAM" id="SSF140990">
    <property type="entry name" value="FtsH protease domain-like"/>
    <property type="match status" value="1"/>
</dbReference>
<dbReference type="InterPro" id="IPR027417">
    <property type="entry name" value="P-loop_NTPase"/>
</dbReference>
<feature type="coiled-coil region" evidence="3">
    <location>
        <begin position="223"/>
        <end position="257"/>
    </location>
</feature>
<evidence type="ECO:0000256" key="1">
    <source>
        <dbReference type="ARBA" id="ARBA00003497"/>
    </source>
</evidence>
<evidence type="ECO:0000259" key="5">
    <source>
        <dbReference type="PROSITE" id="PS50209"/>
    </source>
</evidence>
<dbReference type="EMBL" id="KZ503953">
    <property type="protein sequence ID" value="PKU60360.1"/>
    <property type="molecule type" value="Genomic_DNA"/>
</dbReference>
<sequence length="1286" mass="147169">MESILTPNPLSSRQLLHILQPLPHSFLRPPSHRRRLLFHAAAATPPRRLHLPRLSLSSPSFLSLQPHKPPTNIGISVLDGACKTAAFVIFMAAVSFFPIPAARLRPALAATAVSEKSEKGENLTDHEFSGYTRRLLSVVSVLLRRIEDVKSGKGDMDGVKKALKEVKASRKKIQDEVIGNLNAELKELRSVNRELTRRSEKVLKLARAAMKARDSLPDSSENDQEMKGRVEELERNISDLEKEYNDLLMKVGEIEDRMMRRETLTYSIAVRELSFIEQESELLVQRFGRRMAEFSRVSQQRNPSIQISGKDIQKELETAQKEYWEQMLLPMVLEDADAEMLIDNSTKGFPQNIVRVLKESQQMQKNLEDQIRKEFKNSGDEKRFLLSTPEAEVLKGFPEVELKWMFGTKDIVIPKSVRVHSYHGWKKWREEAKANLKKQLLDNMEQGKQYVAQRQQRILIDRERLVAKTWYNDGKKRWEMDPVAVPFAVSKKLVENARIRHDWAVMYVALKGDDKEYFVDIKEFDLLFEDFGGFDGLYSRMIASGTPTTVQLMWIPFSDLDMREQFFLITRFSSQCLIGIWNSAAVSFLRKPIFSGIKNITDDLMVTIVFPIAEFIIPKPVRMILGMAWPEEVNYAVDSTWFLKWQSEAELNYRARKKDNFNWYLWFLIRSSLCGFVLFHVVKFFKRKVPSLLGYGPLRRDPNLRKLHRLKFYFRYKRSRKIRKRKEGIDPIRSAFDQMKRIKNPPIKLDDFASVESMRDEINDIVTCLQNPTAFRERGARAPRGVLIVGERGTGKTSLALAIAAEARVPVVEVKASQLEAGLWVGQSASNIRELFQAARDLAPVIIFVEDFDLFAGVRGQFIHTKKQDHEAFINQLLVELDGFENQDGVVLMATTRNLNQIDEALRRPGRMDRVLHLQRPTQMEREKILLLAAKGTMDPDLMNFVDWKKVAEKTALLRPIELKLVPVALEGSAFRNKVLDTDELMGYCSWFATFSNVIPSWLRGTKLFKSISIRLADHLGLTLTREDMQSVVDLMEPYGQISNGIELLTPPTDWTRQEKFPHAVWAAGRGLIALLLPNFDVVDNIWLEPAAWEGIGCTKITKARGESSLKGNLESRSYLEKKLVFCFGSCVAAQLLLPFGEENFLSSSETKLAQEIATRMVLQYGWGPDDSPVIYVTSNAVGTLSMGNKHEFDMAAKVEEMHNLAYEKARIMLQKNYQLLQIIVEQLLERENLTGEELISIFEENDGIREEEPFTILKQKYKEIAPERSLEGNGNAAAIAFLGAA</sequence>
<evidence type="ECO:0000256" key="2">
    <source>
        <dbReference type="ARBA" id="ARBA00022946"/>
    </source>
</evidence>
<reference evidence="6 7" key="1">
    <citation type="journal article" date="2016" name="Sci. Rep.">
        <title>The Dendrobium catenatum Lindl. genome sequence provides insights into polysaccharide synthase, floral development and adaptive evolution.</title>
        <authorList>
            <person name="Zhang G.Q."/>
            <person name="Xu Q."/>
            <person name="Bian C."/>
            <person name="Tsai W.C."/>
            <person name="Yeh C.M."/>
            <person name="Liu K.W."/>
            <person name="Yoshida K."/>
            <person name="Zhang L.S."/>
            <person name="Chang S.B."/>
            <person name="Chen F."/>
            <person name="Shi Y."/>
            <person name="Su Y.Y."/>
            <person name="Zhang Y.Q."/>
            <person name="Chen L.J."/>
            <person name="Yin Y."/>
            <person name="Lin M."/>
            <person name="Huang H."/>
            <person name="Deng H."/>
            <person name="Wang Z.W."/>
            <person name="Zhu S.L."/>
            <person name="Zhao X."/>
            <person name="Deng C."/>
            <person name="Niu S.C."/>
            <person name="Huang J."/>
            <person name="Wang M."/>
            <person name="Liu G.H."/>
            <person name="Yang H.J."/>
            <person name="Xiao X.J."/>
            <person name="Hsiao Y.Y."/>
            <person name="Wu W.L."/>
            <person name="Chen Y.Y."/>
            <person name="Mitsuda N."/>
            <person name="Ohme-Takagi M."/>
            <person name="Luo Y.B."/>
            <person name="Van de Peer Y."/>
            <person name="Liu Z.J."/>
        </authorList>
    </citation>
    <scope>NUCLEOTIDE SEQUENCE [LARGE SCALE GENOMIC DNA]</scope>
    <source>
        <tissue evidence="6">The whole plant</tissue>
    </source>
</reference>
<organism evidence="6 7">
    <name type="scientific">Dendrobium catenatum</name>
    <dbReference type="NCBI Taxonomy" id="906689"/>
    <lineage>
        <taxon>Eukaryota</taxon>
        <taxon>Viridiplantae</taxon>
        <taxon>Streptophyta</taxon>
        <taxon>Embryophyta</taxon>
        <taxon>Tracheophyta</taxon>
        <taxon>Spermatophyta</taxon>
        <taxon>Magnoliopsida</taxon>
        <taxon>Liliopsida</taxon>
        <taxon>Asparagales</taxon>
        <taxon>Orchidaceae</taxon>
        <taxon>Epidendroideae</taxon>
        <taxon>Malaxideae</taxon>
        <taxon>Dendrobiinae</taxon>
        <taxon>Dendrobium</taxon>
    </lineage>
</organism>